<keyword evidence="2" id="KW-0472">Membrane</keyword>
<dbReference type="AlphaFoldDB" id="A0A5D6WD95"/>
<dbReference type="OrthoDB" id="1665288at2"/>
<evidence type="ECO:0000256" key="1">
    <source>
        <dbReference type="SAM" id="MobiDB-lite"/>
    </source>
</evidence>
<keyword evidence="2" id="KW-1133">Transmembrane helix</keyword>
<proteinExistence type="predicted"/>
<name>A0A5D6WD95_9FIRM</name>
<comment type="caution">
    <text evidence="3">The sequence shown here is derived from an EMBL/GenBank/DDBJ whole genome shotgun (WGS) entry which is preliminary data.</text>
</comment>
<feature type="region of interest" description="Disordered" evidence="1">
    <location>
        <begin position="187"/>
        <end position="206"/>
    </location>
</feature>
<evidence type="ECO:0000256" key="2">
    <source>
        <dbReference type="SAM" id="Phobius"/>
    </source>
</evidence>
<evidence type="ECO:0000313" key="3">
    <source>
        <dbReference type="EMBL" id="TYZ24818.1"/>
    </source>
</evidence>
<keyword evidence="2" id="KW-0812">Transmembrane</keyword>
<gene>
    <name evidence="3" type="ORF">FZ040_01905</name>
</gene>
<feature type="transmembrane region" description="Helical" evidence="2">
    <location>
        <begin position="138"/>
        <end position="156"/>
    </location>
</feature>
<dbReference type="RefSeq" id="WP_149170441.1">
    <property type="nucleotide sequence ID" value="NZ_VTOY01000001.1"/>
</dbReference>
<sequence>MYYDIETKVYQDDKGIFIKRSARDNTPKYLYEDEIPVCSFFIGKGWKIVISCDYLHNAFLVQLREESRVHQELHPATLDELNNYAIPWCFQHYYNQQSLKARKKYTGSFGVANAAGDGMLLLISCLILIAVADYFGGILGAIIGILISLAIANIVGDSVRSEAETAGYYKGMAEGIVRRFALNEHKEKEPFPEEQPVEGSLAPQPE</sequence>
<accession>A0A5D6WD95</accession>
<dbReference type="Proteomes" id="UP000323646">
    <property type="component" value="Unassembled WGS sequence"/>
</dbReference>
<dbReference type="EMBL" id="VTOY01000001">
    <property type="protein sequence ID" value="TYZ24818.1"/>
    <property type="molecule type" value="Genomic_DNA"/>
</dbReference>
<reference evidence="3 4" key="1">
    <citation type="submission" date="2019-08" db="EMBL/GenBank/DDBJ databases">
        <title>Selenomonas sp. mPRGC5 and Selenomonas sp. mPRGC8 isolated from ruminal fluid of dairy goat (Capra hircus).</title>
        <authorList>
            <person name="Poothong S."/>
            <person name="Nuengjamnong C."/>
            <person name="Tanasupawat S."/>
        </authorList>
    </citation>
    <scope>NUCLEOTIDE SEQUENCE [LARGE SCALE GENOMIC DNA]</scope>
    <source>
        <strain evidence="4">mPRGC5</strain>
    </source>
</reference>
<feature type="transmembrane region" description="Helical" evidence="2">
    <location>
        <begin position="109"/>
        <end position="132"/>
    </location>
</feature>
<evidence type="ECO:0000313" key="4">
    <source>
        <dbReference type="Proteomes" id="UP000323646"/>
    </source>
</evidence>
<organism evidence="3 4">
    <name type="scientific">Selenomonas ruminis</name>
    <dbReference type="NCBI Taxonomy" id="2593411"/>
    <lineage>
        <taxon>Bacteria</taxon>
        <taxon>Bacillati</taxon>
        <taxon>Bacillota</taxon>
        <taxon>Negativicutes</taxon>
        <taxon>Selenomonadales</taxon>
        <taxon>Selenomonadaceae</taxon>
        <taxon>Selenomonas</taxon>
    </lineage>
</organism>
<keyword evidence="4" id="KW-1185">Reference proteome</keyword>
<protein>
    <submittedName>
        <fullName evidence="3">Uncharacterized protein</fullName>
    </submittedName>
</protein>